<dbReference type="AlphaFoldDB" id="Q74MP2"/>
<dbReference type="Pfam" id="PF00467">
    <property type="entry name" value="KOW"/>
    <property type="match status" value="1"/>
</dbReference>
<dbReference type="InterPro" id="IPR039660">
    <property type="entry name" value="Ribosomal_eL14"/>
</dbReference>
<evidence type="ECO:0000313" key="4">
    <source>
        <dbReference type="EMBL" id="AAR39032.1"/>
    </source>
</evidence>
<proteinExistence type="predicted"/>
<evidence type="ECO:0000256" key="2">
    <source>
        <dbReference type="ARBA" id="ARBA00023274"/>
    </source>
</evidence>
<dbReference type="HOGENOM" id="CLU_2115534_0_0_2"/>
<dbReference type="InterPro" id="IPR005824">
    <property type="entry name" value="KOW"/>
</dbReference>
<name>Q74MP2_NANEQ</name>
<dbReference type="NCBIfam" id="NF003320">
    <property type="entry name" value="PRK04333.1"/>
    <property type="match status" value="1"/>
</dbReference>
<dbReference type="GO" id="GO:0003735">
    <property type="term" value="F:structural constituent of ribosome"/>
    <property type="evidence" value="ECO:0007669"/>
    <property type="project" value="InterPro"/>
</dbReference>
<dbReference type="SUPFAM" id="SSF50104">
    <property type="entry name" value="Translation proteins SH3-like domain"/>
    <property type="match status" value="1"/>
</dbReference>
<gene>
    <name evidence="4" type="ordered locus">NEQ178</name>
</gene>
<sequence>MVLEIGRVVVKTAGREAGRVGVVVDIIDRNFVLIDGDLKRRKVNVKHVEPTPKKIDIPKGADTRTVVEKMIENGIKVSLWKLRRDNLKDLVDKLIEKFPEVKEDLERLKAIGKW</sequence>
<evidence type="ECO:0000256" key="1">
    <source>
        <dbReference type="ARBA" id="ARBA00022980"/>
    </source>
</evidence>
<dbReference type="EnsemblBacteria" id="AAR39032">
    <property type="protein sequence ID" value="AAR39032"/>
    <property type="gene ID" value="NEQ178"/>
</dbReference>
<accession>Q74MP2</accession>
<dbReference type="Proteomes" id="UP000000578">
    <property type="component" value="Chromosome"/>
</dbReference>
<dbReference type="CDD" id="cd06088">
    <property type="entry name" value="KOW_RPL14"/>
    <property type="match status" value="1"/>
</dbReference>
<protein>
    <submittedName>
        <fullName evidence="4">NEQ178</fullName>
    </submittedName>
</protein>
<dbReference type="GO" id="GO:0022625">
    <property type="term" value="C:cytosolic large ribosomal subunit"/>
    <property type="evidence" value="ECO:0007669"/>
    <property type="project" value="TreeGrafter"/>
</dbReference>
<dbReference type="EMBL" id="AE017199">
    <property type="protein sequence ID" value="AAR39032.1"/>
    <property type="molecule type" value="Genomic_DNA"/>
</dbReference>
<dbReference type="PANTHER" id="PTHR11127:SF2">
    <property type="entry name" value="LARGE RIBOSOMAL SUBUNIT PROTEIN EL14"/>
    <property type="match status" value="1"/>
</dbReference>
<keyword evidence="2" id="KW-0687">Ribonucleoprotein</keyword>
<dbReference type="InterPro" id="IPR041985">
    <property type="entry name" value="Ribosomal_eL14_KOW"/>
</dbReference>
<dbReference type="GO" id="GO:0042273">
    <property type="term" value="P:ribosomal large subunit biogenesis"/>
    <property type="evidence" value="ECO:0007669"/>
    <property type="project" value="TreeGrafter"/>
</dbReference>
<dbReference type="GO" id="GO:0003723">
    <property type="term" value="F:RNA binding"/>
    <property type="evidence" value="ECO:0007669"/>
    <property type="project" value="InterPro"/>
</dbReference>
<dbReference type="STRING" id="228908.NEQ178"/>
<organism evidence="4 5">
    <name type="scientific">Nanoarchaeum equitans (strain Kin4-M)</name>
    <dbReference type="NCBI Taxonomy" id="228908"/>
    <lineage>
        <taxon>Archaea</taxon>
        <taxon>Nanobdellota</taxon>
        <taxon>Candidatus Nanoarchaeia</taxon>
        <taxon>Nanoarchaeales</taxon>
        <taxon>Nanoarchaeaceae</taxon>
        <taxon>Nanoarchaeum</taxon>
    </lineage>
</organism>
<evidence type="ECO:0000313" key="5">
    <source>
        <dbReference type="Proteomes" id="UP000000578"/>
    </source>
</evidence>
<reference evidence="4 5" key="1">
    <citation type="journal article" date="2003" name="Proc. Natl. Acad. Sci. U.S.A.">
        <title>The genome of Nanoarchaeum equitans: insights into early archaeal evolution and derived parasitism.</title>
        <authorList>
            <person name="Waters E."/>
            <person name="Hohn M.J."/>
            <person name="Ahel I."/>
            <person name="Graham D.E."/>
            <person name="Adams M.D."/>
            <person name="Barnstead M."/>
            <person name="Beeson K.Y."/>
            <person name="Bibbs L."/>
            <person name="Bolanos R."/>
            <person name="Keller M."/>
            <person name="Kretz K."/>
            <person name="Lin X."/>
            <person name="Mathur E."/>
            <person name="Ni J."/>
            <person name="Podar M."/>
            <person name="Richardson T."/>
            <person name="Sutton G.G."/>
            <person name="Simon M."/>
            <person name="Soll D."/>
            <person name="Stetter K.O."/>
            <person name="Short J.M."/>
            <person name="Noordewier M."/>
        </authorList>
    </citation>
    <scope>NUCLEOTIDE SEQUENCE [LARGE SCALE GENOMIC DNA]</scope>
    <source>
        <strain evidence="4 5">Kin4-M</strain>
    </source>
</reference>
<keyword evidence="1" id="KW-0689">Ribosomal protein</keyword>
<dbReference type="InterPro" id="IPR008991">
    <property type="entry name" value="Translation_prot_SH3-like_sf"/>
</dbReference>
<dbReference type="Gene3D" id="2.30.30.30">
    <property type="match status" value="1"/>
</dbReference>
<dbReference type="BioCyc" id="NEQU228908:GJB6-193-MONOMER"/>
<dbReference type="KEGG" id="neq:NEQ178"/>
<feature type="domain" description="KOW" evidence="3">
    <location>
        <begin position="6"/>
        <end position="35"/>
    </location>
</feature>
<keyword evidence="5" id="KW-1185">Reference proteome</keyword>
<dbReference type="PANTHER" id="PTHR11127">
    <property type="entry name" value="60S RIBOSOMAL PROTEIN L14"/>
    <property type="match status" value="1"/>
</dbReference>
<dbReference type="InterPro" id="IPR014722">
    <property type="entry name" value="Rib_uL2_dom2"/>
</dbReference>
<evidence type="ECO:0000259" key="3">
    <source>
        <dbReference type="Pfam" id="PF00467"/>
    </source>
</evidence>